<evidence type="ECO:0000313" key="2">
    <source>
        <dbReference type="Proteomes" id="UP000054032"/>
    </source>
</evidence>
<proteinExistence type="predicted"/>
<accession>W6ZDS8</accession>
<reference evidence="1 2" key="1">
    <citation type="journal article" date="2013" name="PLoS Genet.">
        <title>Comparative genome structure, secondary metabolite, and effector coding capacity across Cochliobolus pathogens.</title>
        <authorList>
            <person name="Condon B.J."/>
            <person name="Leng Y."/>
            <person name="Wu D."/>
            <person name="Bushley K.E."/>
            <person name="Ohm R.A."/>
            <person name="Otillar R."/>
            <person name="Martin J."/>
            <person name="Schackwitz W."/>
            <person name="Grimwood J."/>
            <person name="MohdZainudin N."/>
            <person name="Xue C."/>
            <person name="Wang R."/>
            <person name="Manning V.A."/>
            <person name="Dhillon B."/>
            <person name="Tu Z.J."/>
            <person name="Steffenson B.J."/>
            <person name="Salamov A."/>
            <person name="Sun H."/>
            <person name="Lowry S."/>
            <person name="LaButti K."/>
            <person name="Han J."/>
            <person name="Copeland A."/>
            <person name="Lindquist E."/>
            <person name="Barry K."/>
            <person name="Schmutz J."/>
            <person name="Baker S.E."/>
            <person name="Ciuffetti L.M."/>
            <person name="Grigoriev I.V."/>
            <person name="Zhong S."/>
            <person name="Turgeon B.G."/>
        </authorList>
    </citation>
    <scope>NUCLEOTIDE SEQUENCE [LARGE SCALE GENOMIC DNA]</scope>
    <source>
        <strain evidence="1 2">ATCC 44560</strain>
    </source>
</reference>
<dbReference type="HOGENOM" id="CLU_1421201_0_0_1"/>
<protein>
    <submittedName>
        <fullName evidence="1">Uncharacterized protein</fullName>
    </submittedName>
</protein>
<name>W6ZDS8_COCMI</name>
<dbReference type="EMBL" id="KI963927">
    <property type="protein sequence ID" value="EUC49992.1"/>
    <property type="molecule type" value="Genomic_DNA"/>
</dbReference>
<dbReference type="RefSeq" id="XP_007683597.1">
    <property type="nucleotide sequence ID" value="XM_007685407.1"/>
</dbReference>
<organism evidence="1 2">
    <name type="scientific">Bipolaris oryzae ATCC 44560</name>
    <dbReference type="NCBI Taxonomy" id="930090"/>
    <lineage>
        <taxon>Eukaryota</taxon>
        <taxon>Fungi</taxon>
        <taxon>Dikarya</taxon>
        <taxon>Ascomycota</taxon>
        <taxon>Pezizomycotina</taxon>
        <taxon>Dothideomycetes</taxon>
        <taxon>Pleosporomycetidae</taxon>
        <taxon>Pleosporales</taxon>
        <taxon>Pleosporineae</taxon>
        <taxon>Pleosporaceae</taxon>
        <taxon>Bipolaris</taxon>
    </lineage>
</organism>
<gene>
    <name evidence="1" type="ORF">COCMIDRAFT_83406</name>
</gene>
<evidence type="ECO:0000313" key="1">
    <source>
        <dbReference type="EMBL" id="EUC49992.1"/>
    </source>
</evidence>
<sequence>MLQLHAGNHAYTATGSLSAFSFFIWKQSKPAALNSRLSYCTNNSTVRARCSGQSAHATGVQLSVQFQFSVSRPGRNYAQIPHTWVAQVLCSKQDTAVTAFCEKPSLFAFSPSSLLIFLYRTRTKNTFCCRVVTIFLASERATPLMIAFSSMRTIRCMSILGTSTLYSLPYKSGCFSNHMQRLPCARGRGKP</sequence>
<dbReference type="Proteomes" id="UP000054032">
    <property type="component" value="Unassembled WGS sequence"/>
</dbReference>
<keyword evidence="2" id="KW-1185">Reference proteome</keyword>
<dbReference type="AlphaFoldDB" id="W6ZDS8"/>
<dbReference type="GeneID" id="19126247"/>
<dbReference type="KEGG" id="bor:COCMIDRAFT_83406"/>